<dbReference type="AlphaFoldDB" id="A0A1I3G806"/>
<evidence type="ECO:0000313" key="14">
    <source>
        <dbReference type="EMBL" id="SFI19527.1"/>
    </source>
</evidence>
<dbReference type="NCBIfam" id="TIGR02946">
    <property type="entry name" value="acyl_WS_DGAT"/>
    <property type="match status" value="1"/>
</dbReference>
<dbReference type="Pfam" id="PF03007">
    <property type="entry name" value="WS_DGAT_cat"/>
    <property type="match status" value="1"/>
</dbReference>
<evidence type="ECO:0000256" key="9">
    <source>
        <dbReference type="ARBA" id="ARBA00023315"/>
    </source>
</evidence>
<dbReference type="UniPathway" id="UPA00282"/>
<evidence type="ECO:0000256" key="4">
    <source>
        <dbReference type="ARBA" id="ARBA00013244"/>
    </source>
</evidence>
<dbReference type="GO" id="GO:0005886">
    <property type="term" value="C:plasma membrane"/>
    <property type="evidence" value="ECO:0007669"/>
    <property type="project" value="TreeGrafter"/>
</dbReference>
<evidence type="ECO:0000256" key="7">
    <source>
        <dbReference type="ARBA" id="ARBA00022798"/>
    </source>
</evidence>
<dbReference type="EMBL" id="FOQG01000006">
    <property type="protein sequence ID" value="SFI19527.1"/>
    <property type="molecule type" value="Genomic_DNA"/>
</dbReference>
<dbReference type="SUPFAM" id="SSF52777">
    <property type="entry name" value="CoA-dependent acyltransferases"/>
    <property type="match status" value="2"/>
</dbReference>
<dbReference type="InterPro" id="IPR004255">
    <property type="entry name" value="O-acyltransferase_WSD1_N"/>
</dbReference>
<dbReference type="STRING" id="1005945.SAMN05216561_10615"/>
<dbReference type="Gene3D" id="3.30.559.10">
    <property type="entry name" value="Chloramphenicol acetyltransferase-like domain"/>
    <property type="match status" value="1"/>
</dbReference>
<organism evidence="14 15">
    <name type="scientific">Nocardioides psychrotolerans</name>
    <dbReference type="NCBI Taxonomy" id="1005945"/>
    <lineage>
        <taxon>Bacteria</taxon>
        <taxon>Bacillati</taxon>
        <taxon>Actinomycetota</taxon>
        <taxon>Actinomycetes</taxon>
        <taxon>Propionibacteriales</taxon>
        <taxon>Nocardioidaceae</taxon>
        <taxon>Nocardioides</taxon>
    </lineage>
</organism>
<evidence type="ECO:0000256" key="10">
    <source>
        <dbReference type="ARBA" id="ARBA00048109"/>
    </source>
</evidence>
<evidence type="ECO:0000313" key="15">
    <source>
        <dbReference type="Proteomes" id="UP000198649"/>
    </source>
</evidence>
<comment type="catalytic activity">
    <reaction evidence="10 11">
        <text>an acyl-CoA + a 1,2-diacyl-sn-glycerol = a triacyl-sn-glycerol + CoA</text>
        <dbReference type="Rhea" id="RHEA:10868"/>
        <dbReference type="ChEBI" id="CHEBI:17815"/>
        <dbReference type="ChEBI" id="CHEBI:57287"/>
        <dbReference type="ChEBI" id="CHEBI:58342"/>
        <dbReference type="ChEBI" id="CHEBI:64615"/>
        <dbReference type="EC" id="2.3.1.20"/>
    </reaction>
</comment>
<keyword evidence="6 11" id="KW-0808">Transferase</keyword>
<evidence type="ECO:0000256" key="1">
    <source>
        <dbReference type="ARBA" id="ARBA00004771"/>
    </source>
</evidence>
<comment type="pathway">
    <text evidence="1 11">Glycerolipid metabolism; triacylglycerol biosynthesis.</text>
</comment>
<dbReference type="GO" id="GO:0019432">
    <property type="term" value="P:triglyceride biosynthetic process"/>
    <property type="evidence" value="ECO:0007669"/>
    <property type="project" value="UniProtKB-UniPathway"/>
</dbReference>
<dbReference type="RefSeq" id="WP_091112168.1">
    <property type="nucleotide sequence ID" value="NZ_BKAF01000053.1"/>
</dbReference>
<accession>A0A1I3G806</accession>
<name>A0A1I3G806_9ACTN</name>
<dbReference type="GO" id="GO:0006071">
    <property type="term" value="P:glycerol metabolic process"/>
    <property type="evidence" value="ECO:0007669"/>
    <property type="project" value="UniProtKB-KW"/>
</dbReference>
<proteinExistence type="inferred from homology"/>
<gene>
    <name evidence="14" type="ORF">SAMN05216561_10615</name>
</gene>
<sequence length="456" mass="49766">MKRFPMAPADAAWLRMDRPTNLMVVTSVMWFDEALDWTALRALIQHRMVDRFPRFRQRVVEEHGHYCWEDVEGFDLEEHLHPVHLAEPAGREQLQEFTSGLVSVPLDHARPLWDLYLVENYGSGCAAVFRMHYAIADGIALARMLMSLTDDPEVEPVAVTEPEAAADGSRGPLAGVVAHELFEALVHPRRLAALVARPGRILDLARTAVADTEALAQLTVMPADRQTALRGVAGVRKSVTWSPPVPLDSLRGAAHLTGTTVNDVLLSAVSGALRAHLVRRRSPVHDVRAIVPFNLRPLDQPLPAELGNKFGLVYIPLPLTTAHRHERLREMARRTRRVKDSAQGLVAFGILELVGLAPQFVEDLAIDVFASKGTGVMTNVPGPRRPVTLVGTRLVGTIGWGPTSGDLALGVAMFSYAGTVTIGLCVDADLVPDVELLLADLLTELDALITPELVAP</sequence>
<dbReference type="Proteomes" id="UP000198649">
    <property type="component" value="Unassembled WGS sequence"/>
</dbReference>
<dbReference type="InterPro" id="IPR014292">
    <property type="entry name" value="Acyl_transf_WS/DGAT"/>
</dbReference>
<dbReference type="Pfam" id="PF06974">
    <property type="entry name" value="WS_DGAT_C"/>
    <property type="match status" value="1"/>
</dbReference>
<feature type="domain" description="O-acyltransferase WSD1-like N-terminal" evidence="12">
    <location>
        <begin position="6"/>
        <end position="264"/>
    </location>
</feature>
<dbReference type="PANTHER" id="PTHR31650">
    <property type="entry name" value="O-ACYLTRANSFERASE (WSD1-LIKE) FAMILY PROTEIN"/>
    <property type="match status" value="1"/>
</dbReference>
<evidence type="ECO:0000256" key="5">
    <source>
        <dbReference type="ARBA" id="ARBA00022516"/>
    </source>
</evidence>
<dbReference type="PANTHER" id="PTHR31650:SF1">
    <property type="entry name" value="WAX ESTER SYNTHASE_DIACYLGLYCEROL ACYLTRANSFERASE 4-RELATED"/>
    <property type="match status" value="1"/>
</dbReference>
<evidence type="ECO:0000256" key="2">
    <source>
        <dbReference type="ARBA" id="ARBA00005189"/>
    </source>
</evidence>
<comment type="similarity">
    <text evidence="3 11">Belongs to the long-chain O-acyltransferase family.</text>
</comment>
<evidence type="ECO:0000256" key="6">
    <source>
        <dbReference type="ARBA" id="ARBA00022679"/>
    </source>
</evidence>
<comment type="pathway">
    <text evidence="2">Lipid metabolism.</text>
</comment>
<keyword evidence="9 11" id="KW-0012">Acyltransferase</keyword>
<keyword evidence="7 11" id="KW-0319">Glycerol metabolism</keyword>
<evidence type="ECO:0000256" key="8">
    <source>
        <dbReference type="ARBA" id="ARBA00023098"/>
    </source>
</evidence>
<protein>
    <recommendedName>
        <fullName evidence="4 11">Diacylglycerol O-acyltransferase</fullName>
        <ecNumber evidence="4 11">2.3.1.20</ecNumber>
    </recommendedName>
</protein>
<dbReference type="OrthoDB" id="9810950at2"/>
<evidence type="ECO:0000256" key="3">
    <source>
        <dbReference type="ARBA" id="ARBA00009587"/>
    </source>
</evidence>
<keyword evidence="15" id="KW-1185">Reference proteome</keyword>
<dbReference type="GO" id="GO:0004144">
    <property type="term" value="F:diacylglycerol O-acyltransferase activity"/>
    <property type="evidence" value="ECO:0007669"/>
    <property type="project" value="UniProtKB-EC"/>
</dbReference>
<keyword evidence="5 11" id="KW-0444">Lipid biosynthesis</keyword>
<dbReference type="InterPro" id="IPR023213">
    <property type="entry name" value="CAT-like_dom_sf"/>
</dbReference>
<dbReference type="EC" id="2.3.1.20" evidence="4 11"/>
<keyword evidence="8 11" id="KW-0443">Lipid metabolism</keyword>
<evidence type="ECO:0000259" key="13">
    <source>
        <dbReference type="Pfam" id="PF06974"/>
    </source>
</evidence>
<reference evidence="14 15" key="1">
    <citation type="submission" date="2016-10" db="EMBL/GenBank/DDBJ databases">
        <authorList>
            <person name="de Groot N.N."/>
        </authorList>
    </citation>
    <scope>NUCLEOTIDE SEQUENCE [LARGE SCALE GENOMIC DNA]</scope>
    <source>
        <strain evidence="14 15">CGMCC 1.11156</strain>
    </source>
</reference>
<evidence type="ECO:0000259" key="12">
    <source>
        <dbReference type="Pfam" id="PF03007"/>
    </source>
</evidence>
<dbReference type="InterPro" id="IPR009721">
    <property type="entry name" value="O-acyltransferase_WSD1_C"/>
</dbReference>
<evidence type="ECO:0000256" key="11">
    <source>
        <dbReference type="RuleBase" id="RU361241"/>
    </source>
</evidence>
<feature type="domain" description="O-acyltransferase WSD1 C-terminal" evidence="13">
    <location>
        <begin position="307"/>
        <end position="448"/>
    </location>
</feature>
<dbReference type="InterPro" id="IPR045034">
    <property type="entry name" value="O-acyltransferase_WSD1-like"/>
</dbReference>